<keyword evidence="7" id="KW-0413">Isomerase</keyword>
<comment type="caution">
    <text evidence="14">The sequence shown here is derived from an EMBL/GenBank/DDBJ whole genome shotgun (WGS) entry which is preliminary data.</text>
</comment>
<dbReference type="EC" id="5.6.2.4" evidence="9"/>
<dbReference type="EMBL" id="DVLF01000082">
    <property type="protein sequence ID" value="HIT49889.1"/>
    <property type="molecule type" value="Genomic_DNA"/>
</dbReference>
<evidence type="ECO:0000256" key="5">
    <source>
        <dbReference type="ARBA" id="ARBA00022840"/>
    </source>
</evidence>
<dbReference type="Gene3D" id="1.10.486.10">
    <property type="entry name" value="PCRA, domain 4"/>
    <property type="match status" value="1"/>
</dbReference>
<dbReference type="PANTHER" id="PTHR11070">
    <property type="entry name" value="UVRD / RECB / PCRA DNA HELICASE FAMILY MEMBER"/>
    <property type="match status" value="1"/>
</dbReference>
<feature type="non-terminal residue" evidence="14">
    <location>
        <position position="670"/>
    </location>
</feature>
<dbReference type="Gene3D" id="1.10.10.160">
    <property type="match status" value="1"/>
</dbReference>
<evidence type="ECO:0000256" key="8">
    <source>
        <dbReference type="ARBA" id="ARBA00034617"/>
    </source>
</evidence>
<name>A0A9D1GRI2_9MOLU</name>
<keyword evidence="5 11" id="KW-0067">ATP-binding</keyword>
<keyword evidence="3 11" id="KW-0378">Hydrolase</keyword>
<protein>
    <recommendedName>
        <fullName evidence="9">DNA 3'-5' helicase</fullName>
        <ecNumber evidence="9">5.6.2.4</ecNumber>
    </recommendedName>
</protein>
<evidence type="ECO:0000256" key="9">
    <source>
        <dbReference type="ARBA" id="ARBA00034808"/>
    </source>
</evidence>
<dbReference type="Proteomes" id="UP000886758">
    <property type="component" value="Unassembled WGS sequence"/>
</dbReference>
<evidence type="ECO:0000256" key="4">
    <source>
        <dbReference type="ARBA" id="ARBA00022806"/>
    </source>
</evidence>
<evidence type="ECO:0000259" key="13">
    <source>
        <dbReference type="PROSITE" id="PS51217"/>
    </source>
</evidence>
<dbReference type="PROSITE" id="PS51217">
    <property type="entry name" value="UVRD_HELICASE_CTER"/>
    <property type="match status" value="1"/>
</dbReference>
<reference evidence="14" key="2">
    <citation type="journal article" date="2021" name="PeerJ">
        <title>Extensive microbial diversity within the chicken gut microbiome revealed by metagenomics and culture.</title>
        <authorList>
            <person name="Gilroy R."/>
            <person name="Ravi A."/>
            <person name="Getino M."/>
            <person name="Pursley I."/>
            <person name="Horton D.L."/>
            <person name="Alikhan N.F."/>
            <person name="Baker D."/>
            <person name="Gharbi K."/>
            <person name="Hall N."/>
            <person name="Watson M."/>
            <person name="Adriaenssens E.M."/>
            <person name="Foster-Nyarko E."/>
            <person name="Jarju S."/>
            <person name="Secka A."/>
            <person name="Antonio M."/>
            <person name="Oren A."/>
            <person name="Chaudhuri R.R."/>
            <person name="La Ragione R."/>
            <person name="Hildebrand F."/>
            <person name="Pallen M.J."/>
        </authorList>
    </citation>
    <scope>NUCLEOTIDE SEQUENCE</scope>
    <source>
        <strain evidence="14">ChiW17-6978</strain>
    </source>
</reference>
<dbReference type="SUPFAM" id="SSF52540">
    <property type="entry name" value="P-loop containing nucleoside triphosphate hydrolases"/>
    <property type="match status" value="1"/>
</dbReference>
<accession>A0A9D1GRI2</accession>
<gene>
    <name evidence="14" type="ORF">IAD46_02560</name>
</gene>
<dbReference type="InterPro" id="IPR027417">
    <property type="entry name" value="P-loop_NTPase"/>
</dbReference>
<dbReference type="Pfam" id="PF00580">
    <property type="entry name" value="UvrD-helicase"/>
    <property type="match status" value="1"/>
</dbReference>
<dbReference type="AlphaFoldDB" id="A0A9D1GRI2"/>
<dbReference type="Gene3D" id="3.40.50.300">
    <property type="entry name" value="P-loop containing nucleotide triphosphate hydrolases"/>
    <property type="match status" value="2"/>
</dbReference>
<comment type="similarity">
    <text evidence="1">Belongs to the helicase family. UvrD subfamily.</text>
</comment>
<feature type="domain" description="UvrD-like helicase ATP-binding" evidence="12">
    <location>
        <begin position="6"/>
        <end position="279"/>
    </location>
</feature>
<evidence type="ECO:0000256" key="10">
    <source>
        <dbReference type="ARBA" id="ARBA00048988"/>
    </source>
</evidence>
<evidence type="ECO:0000256" key="3">
    <source>
        <dbReference type="ARBA" id="ARBA00022801"/>
    </source>
</evidence>
<dbReference type="CDD" id="cd17932">
    <property type="entry name" value="DEXQc_UvrD"/>
    <property type="match status" value="1"/>
</dbReference>
<evidence type="ECO:0000256" key="11">
    <source>
        <dbReference type="PROSITE-ProRule" id="PRU00560"/>
    </source>
</evidence>
<dbReference type="PANTHER" id="PTHR11070:SF2">
    <property type="entry name" value="ATP-DEPENDENT DNA HELICASE SRS2"/>
    <property type="match status" value="1"/>
</dbReference>
<feature type="binding site" evidence="11">
    <location>
        <begin position="27"/>
        <end position="34"/>
    </location>
    <ligand>
        <name>ATP</name>
        <dbReference type="ChEBI" id="CHEBI:30616"/>
    </ligand>
</feature>
<dbReference type="Pfam" id="PF13361">
    <property type="entry name" value="UvrD_C"/>
    <property type="match status" value="1"/>
</dbReference>
<keyword evidence="4 11" id="KW-0347">Helicase</keyword>
<dbReference type="InterPro" id="IPR014016">
    <property type="entry name" value="UvrD-like_ATP-bd"/>
</dbReference>
<dbReference type="GO" id="GO:0005829">
    <property type="term" value="C:cytosol"/>
    <property type="evidence" value="ECO:0007669"/>
    <property type="project" value="TreeGrafter"/>
</dbReference>
<organism evidence="14 15">
    <name type="scientific">Candidatus Pelethenecus faecipullorum</name>
    <dbReference type="NCBI Taxonomy" id="2840900"/>
    <lineage>
        <taxon>Bacteria</taxon>
        <taxon>Bacillati</taxon>
        <taxon>Mycoplasmatota</taxon>
        <taxon>Mollicutes</taxon>
        <taxon>Candidatus Pelethenecus</taxon>
    </lineage>
</organism>
<dbReference type="PROSITE" id="PS51198">
    <property type="entry name" value="UVRD_HELICASE_ATP_BIND"/>
    <property type="match status" value="1"/>
</dbReference>
<evidence type="ECO:0000259" key="12">
    <source>
        <dbReference type="PROSITE" id="PS51198"/>
    </source>
</evidence>
<evidence type="ECO:0000313" key="14">
    <source>
        <dbReference type="EMBL" id="HIT49889.1"/>
    </source>
</evidence>
<dbReference type="InterPro" id="IPR000212">
    <property type="entry name" value="DNA_helicase_UvrD/REP"/>
</dbReference>
<dbReference type="GO" id="GO:0005524">
    <property type="term" value="F:ATP binding"/>
    <property type="evidence" value="ECO:0007669"/>
    <property type="project" value="UniProtKB-UniRule"/>
</dbReference>
<evidence type="ECO:0000256" key="1">
    <source>
        <dbReference type="ARBA" id="ARBA00009922"/>
    </source>
</evidence>
<reference evidence="14" key="1">
    <citation type="submission" date="2020-10" db="EMBL/GenBank/DDBJ databases">
        <authorList>
            <person name="Gilroy R."/>
        </authorList>
    </citation>
    <scope>NUCLEOTIDE SEQUENCE</scope>
    <source>
        <strain evidence="14">ChiW17-6978</strain>
    </source>
</reference>
<dbReference type="InterPro" id="IPR014017">
    <property type="entry name" value="DNA_helicase_UvrD-like_C"/>
</dbReference>
<evidence type="ECO:0000256" key="2">
    <source>
        <dbReference type="ARBA" id="ARBA00022741"/>
    </source>
</evidence>
<dbReference type="GO" id="GO:0033202">
    <property type="term" value="C:DNA helicase complex"/>
    <property type="evidence" value="ECO:0007669"/>
    <property type="project" value="TreeGrafter"/>
</dbReference>
<proteinExistence type="inferred from homology"/>
<dbReference type="CDD" id="cd18807">
    <property type="entry name" value="SF1_C_UvrD"/>
    <property type="match status" value="1"/>
</dbReference>
<dbReference type="InterPro" id="IPR013986">
    <property type="entry name" value="DExx_box_DNA_helicase_dom_sf"/>
</dbReference>
<evidence type="ECO:0000256" key="6">
    <source>
        <dbReference type="ARBA" id="ARBA00023125"/>
    </source>
</evidence>
<dbReference type="GO" id="GO:0016787">
    <property type="term" value="F:hydrolase activity"/>
    <property type="evidence" value="ECO:0007669"/>
    <property type="project" value="UniProtKB-UniRule"/>
</dbReference>
<dbReference type="GO" id="GO:0000725">
    <property type="term" value="P:recombinational repair"/>
    <property type="evidence" value="ECO:0007669"/>
    <property type="project" value="TreeGrafter"/>
</dbReference>
<sequence>MDDLLASLNDAQKQAVLTTDGPVMVMAGAGSGKTKVLTTRIAYLIESKSLPLSSVLAVTFTNKAALEMKERIKKLIDVETKYMWVSTFHSLCSRLLRNEIHHLPPFHSHFTILDEEDSLKIVKEIMKEEQIETYKPKEIRKLISKAKNFSHFEIKNPQLSALYEHIATLYQRRLEENNQLDFDDLIIKTIELFKKNPSVLEKYQYQFEYILVDEFQDTNDLQYQLIWMLSARYRNLFVVGDDFQSIYSFRGANIGNIRRFQEDFTGYQLILLEQNYRSTAQILNLANQIIAKNPNQIKKKLFTDNNSGMLPFFYQGQSAYAEVMFVIDKIKQLHLDQEEYRDMAILYRANYISRSFEDMLIKYQIPYRVYGGMSFFSRKEIKDMVAYLRLLLYSDDNFSFRRIINEPKRKIGPALLEKLQQDAYIHQCSWFEDIPRYEGKGQGVAALKDFYRMIVSIRAQLDNIALPDLIDILLDETGYQRMLTESEEDRERLDNILEFKTILKETSEDTDGSNAEKLDRLLQDLALRSDSDDDRAENDNCVRLTTFHQAKGLEFNTVFMVAMEEGIFPSDFHDDELDLEEERRICYVGITRAKKRLYLSCADTRYVFGVQKDMVVSRFIKEIGNDLFESPMSHLKKQPARSISVQKQSEHSVWKVGDKLNHKAFGDGMV</sequence>
<comment type="catalytic activity">
    <reaction evidence="10">
        <text>ATP + H2O = ADP + phosphate + H(+)</text>
        <dbReference type="Rhea" id="RHEA:13065"/>
        <dbReference type="ChEBI" id="CHEBI:15377"/>
        <dbReference type="ChEBI" id="CHEBI:15378"/>
        <dbReference type="ChEBI" id="CHEBI:30616"/>
        <dbReference type="ChEBI" id="CHEBI:43474"/>
        <dbReference type="ChEBI" id="CHEBI:456216"/>
        <dbReference type="EC" id="5.6.2.4"/>
    </reaction>
</comment>
<dbReference type="GO" id="GO:0003677">
    <property type="term" value="F:DNA binding"/>
    <property type="evidence" value="ECO:0007669"/>
    <property type="project" value="UniProtKB-KW"/>
</dbReference>
<comment type="catalytic activity">
    <reaction evidence="8">
        <text>Couples ATP hydrolysis with the unwinding of duplex DNA by translocating in the 3'-5' direction.</text>
        <dbReference type="EC" id="5.6.2.4"/>
    </reaction>
</comment>
<evidence type="ECO:0000313" key="15">
    <source>
        <dbReference type="Proteomes" id="UP000886758"/>
    </source>
</evidence>
<keyword evidence="2 11" id="KW-0547">Nucleotide-binding</keyword>
<feature type="domain" description="UvrD-like helicase C-terminal" evidence="13">
    <location>
        <begin position="280"/>
        <end position="552"/>
    </location>
</feature>
<dbReference type="GO" id="GO:0043138">
    <property type="term" value="F:3'-5' DNA helicase activity"/>
    <property type="evidence" value="ECO:0007669"/>
    <property type="project" value="UniProtKB-EC"/>
</dbReference>
<evidence type="ECO:0000256" key="7">
    <source>
        <dbReference type="ARBA" id="ARBA00023235"/>
    </source>
</evidence>
<keyword evidence="6" id="KW-0238">DNA-binding</keyword>